<organism evidence="1 2">
    <name type="scientific">Necator americanus</name>
    <name type="common">Human hookworm</name>
    <dbReference type="NCBI Taxonomy" id="51031"/>
    <lineage>
        <taxon>Eukaryota</taxon>
        <taxon>Metazoa</taxon>
        <taxon>Ecdysozoa</taxon>
        <taxon>Nematoda</taxon>
        <taxon>Chromadorea</taxon>
        <taxon>Rhabditida</taxon>
        <taxon>Rhabditina</taxon>
        <taxon>Rhabditomorpha</taxon>
        <taxon>Strongyloidea</taxon>
        <taxon>Ancylostomatidae</taxon>
        <taxon>Bunostominae</taxon>
        <taxon>Necator</taxon>
    </lineage>
</organism>
<keyword evidence="2" id="KW-1185">Reference proteome</keyword>
<proteinExistence type="predicted"/>
<name>A0ABR1C0S2_NECAM</name>
<protein>
    <submittedName>
        <fullName evidence="1">Uncharacterized protein</fullName>
    </submittedName>
</protein>
<reference evidence="1 2" key="1">
    <citation type="submission" date="2023-08" db="EMBL/GenBank/DDBJ databases">
        <title>A Necator americanus chromosomal reference genome.</title>
        <authorList>
            <person name="Ilik V."/>
            <person name="Petrzelkova K.J."/>
            <person name="Pardy F."/>
            <person name="Fuh T."/>
            <person name="Niatou-Singa F.S."/>
            <person name="Gouil Q."/>
            <person name="Baker L."/>
            <person name="Ritchie M.E."/>
            <person name="Jex A.R."/>
            <person name="Gazzola D."/>
            <person name="Li H."/>
            <person name="Toshio Fujiwara R."/>
            <person name="Zhan B."/>
            <person name="Aroian R.V."/>
            <person name="Pafco B."/>
            <person name="Schwarz E.M."/>
        </authorList>
    </citation>
    <scope>NUCLEOTIDE SEQUENCE [LARGE SCALE GENOMIC DNA]</scope>
    <source>
        <strain evidence="1 2">Aroian</strain>
        <tissue evidence="1">Whole animal</tissue>
    </source>
</reference>
<accession>A0ABR1C0S2</accession>
<evidence type="ECO:0000313" key="1">
    <source>
        <dbReference type="EMBL" id="KAK6732171.1"/>
    </source>
</evidence>
<dbReference type="EMBL" id="JAVFWL010000002">
    <property type="protein sequence ID" value="KAK6732171.1"/>
    <property type="molecule type" value="Genomic_DNA"/>
</dbReference>
<gene>
    <name evidence="1" type="primary">Necator_chrII.g4301</name>
    <name evidence="1" type="ORF">RB195_016509</name>
</gene>
<dbReference type="Proteomes" id="UP001303046">
    <property type="component" value="Unassembled WGS sequence"/>
</dbReference>
<sequence length="90" mass="10779">MGLEQQSDVLGKWCYPAKKTSDSGNRRVVHSCKKTNLIIASTFERNRRRHQFMWRRTTPFTPEEQRKRKTKTLKLQLDYVLTRNIRLSVI</sequence>
<comment type="caution">
    <text evidence="1">The sequence shown here is derived from an EMBL/GenBank/DDBJ whole genome shotgun (WGS) entry which is preliminary data.</text>
</comment>
<evidence type="ECO:0000313" key="2">
    <source>
        <dbReference type="Proteomes" id="UP001303046"/>
    </source>
</evidence>